<accession>A0A1J1I8X0</accession>
<dbReference type="InterPro" id="IPR002223">
    <property type="entry name" value="Kunitz_BPTI"/>
</dbReference>
<gene>
    <name evidence="3" type="ORF">CLUMA_CG010170</name>
</gene>
<evidence type="ECO:0000313" key="3">
    <source>
        <dbReference type="EMBL" id="CRK96735.1"/>
    </source>
</evidence>
<reference evidence="3 4" key="1">
    <citation type="submission" date="2015-04" db="EMBL/GenBank/DDBJ databases">
        <authorList>
            <person name="Syromyatnikov M.Y."/>
            <person name="Popov V.N."/>
        </authorList>
    </citation>
    <scope>NUCLEOTIDE SEQUENCE [LARGE SCALE GENOMIC DNA]</scope>
</reference>
<evidence type="ECO:0000256" key="1">
    <source>
        <dbReference type="SAM" id="SignalP"/>
    </source>
</evidence>
<sequence>MKIFLQITLVAVLSTIGTAEKKCVEVPTQVNEACSLLLDSGSTPCPEAVLRYYYQSTFDLCESLQYFGCDGEVSTLYVMKVHLEDHVEDKI</sequence>
<dbReference type="SUPFAM" id="SSF57362">
    <property type="entry name" value="BPTI-like"/>
    <property type="match status" value="1"/>
</dbReference>
<dbReference type="InterPro" id="IPR036880">
    <property type="entry name" value="Kunitz_BPTI_sf"/>
</dbReference>
<evidence type="ECO:0000313" key="4">
    <source>
        <dbReference type="Proteomes" id="UP000183832"/>
    </source>
</evidence>
<dbReference type="Proteomes" id="UP000183832">
    <property type="component" value="Unassembled WGS sequence"/>
</dbReference>
<keyword evidence="1" id="KW-0732">Signal</keyword>
<dbReference type="Pfam" id="PF00014">
    <property type="entry name" value="Kunitz_BPTI"/>
    <property type="match status" value="1"/>
</dbReference>
<keyword evidence="4" id="KW-1185">Reference proteome</keyword>
<proteinExistence type="predicted"/>
<feature type="chain" id="PRO_5012475701" evidence="1">
    <location>
        <begin position="20"/>
        <end position="91"/>
    </location>
</feature>
<organism evidence="3 4">
    <name type="scientific">Clunio marinus</name>
    <dbReference type="NCBI Taxonomy" id="568069"/>
    <lineage>
        <taxon>Eukaryota</taxon>
        <taxon>Metazoa</taxon>
        <taxon>Ecdysozoa</taxon>
        <taxon>Arthropoda</taxon>
        <taxon>Hexapoda</taxon>
        <taxon>Insecta</taxon>
        <taxon>Pterygota</taxon>
        <taxon>Neoptera</taxon>
        <taxon>Endopterygota</taxon>
        <taxon>Diptera</taxon>
        <taxon>Nematocera</taxon>
        <taxon>Chironomoidea</taxon>
        <taxon>Chironomidae</taxon>
        <taxon>Clunio</taxon>
    </lineage>
</organism>
<evidence type="ECO:0000259" key="2">
    <source>
        <dbReference type="Pfam" id="PF00014"/>
    </source>
</evidence>
<dbReference type="AlphaFoldDB" id="A0A1J1I8X0"/>
<protein>
    <submittedName>
        <fullName evidence="3">CLUMA_CG010170, isoform A</fullName>
    </submittedName>
</protein>
<dbReference type="EMBL" id="CVRI01000044">
    <property type="protein sequence ID" value="CRK96735.1"/>
    <property type="molecule type" value="Genomic_DNA"/>
</dbReference>
<name>A0A1J1I8X0_9DIPT</name>
<dbReference type="Gene3D" id="4.10.410.10">
    <property type="entry name" value="Pancreatic trypsin inhibitor Kunitz domain"/>
    <property type="match status" value="1"/>
</dbReference>
<feature type="signal peptide" evidence="1">
    <location>
        <begin position="1"/>
        <end position="19"/>
    </location>
</feature>
<dbReference type="GO" id="GO:0004867">
    <property type="term" value="F:serine-type endopeptidase inhibitor activity"/>
    <property type="evidence" value="ECO:0007669"/>
    <property type="project" value="InterPro"/>
</dbReference>
<feature type="domain" description="BPTI/Kunitz inhibitor" evidence="2">
    <location>
        <begin position="34"/>
        <end position="72"/>
    </location>
</feature>